<evidence type="ECO:0000259" key="2">
    <source>
        <dbReference type="PROSITE" id="PS50011"/>
    </source>
</evidence>
<dbReference type="GO" id="GO:0005524">
    <property type="term" value="F:ATP binding"/>
    <property type="evidence" value="ECO:0007669"/>
    <property type="project" value="UniProtKB-UniRule"/>
</dbReference>
<dbReference type="SMART" id="SM00220">
    <property type="entry name" value="S_TKc"/>
    <property type="match status" value="1"/>
</dbReference>
<dbReference type="Gene3D" id="1.10.510.10">
    <property type="entry name" value="Transferase(Phosphotransferase) domain 1"/>
    <property type="match status" value="1"/>
</dbReference>
<dbReference type="SUPFAM" id="SSF56112">
    <property type="entry name" value="Protein kinase-like (PK-like)"/>
    <property type="match status" value="1"/>
</dbReference>
<keyword evidence="3" id="KW-0723">Serine/threonine-protein kinase</keyword>
<comment type="caution">
    <text evidence="3">The sequence shown here is derived from an EMBL/GenBank/DDBJ whole genome shotgun (WGS) entry which is preliminary data.</text>
</comment>
<dbReference type="InterPro" id="IPR053235">
    <property type="entry name" value="Ser_Thr_kinase"/>
</dbReference>
<evidence type="ECO:0000256" key="1">
    <source>
        <dbReference type="PROSITE-ProRule" id="PRU10141"/>
    </source>
</evidence>
<keyword evidence="1" id="KW-0067">ATP-binding</keyword>
<keyword evidence="3" id="KW-0418">Kinase</keyword>
<keyword evidence="1" id="KW-0547">Nucleotide-binding</keyword>
<proteinExistence type="predicted"/>
<dbReference type="InterPro" id="IPR000719">
    <property type="entry name" value="Prot_kinase_dom"/>
</dbReference>
<dbReference type="Proteomes" id="UP000660708">
    <property type="component" value="Unassembled WGS sequence"/>
</dbReference>
<dbReference type="PANTHER" id="PTHR24361">
    <property type="entry name" value="MITOGEN-ACTIVATED KINASE KINASE KINASE"/>
    <property type="match status" value="1"/>
</dbReference>
<dbReference type="GO" id="GO:0004674">
    <property type="term" value="F:protein serine/threonine kinase activity"/>
    <property type="evidence" value="ECO:0007669"/>
    <property type="project" value="UniProtKB-KW"/>
</dbReference>
<name>A0A8I0MV64_9GAMM</name>
<dbReference type="InterPro" id="IPR017441">
    <property type="entry name" value="Protein_kinase_ATP_BS"/>
</dbReference>
<dbReference type="Pfam" id="PF00069">
    <property type="entry name" value="Pkinase"/>
    <property type="match status" value="1"/>
</dbReference>
<evidence type="ECO:0000313" key="3">
    <source>
        <dbReference type="EMBL" id="MBE0346445.1"/>
    </source>
</evidence>
<protein>
    <submittedName>
        <fullName evidence="3">Non-specific serine/threonine protein kinase</fullName>
    </submittedName>
</protein>
<accession>A0A8I0MV64</accession>
<feature type="domain" description="Protein kinase" evidence="2">
    <location>
        <begin position="57"/>
        <end position="323"/>
    </location>
</feature>
<keyword evidence="4" id="KW-1185">Reference proteome</keyword>
<feature type="binding site" evidence="1">
    <location>
        <position position="85"/>
    </location>
    <ligand>
        <name>ATP</name>
        <dbReference type="ChEBI" id="CHEBI:30616"/>
    </ligand>
</feature>
<dbReference type="PROSITE" id="PS50011">
    <property type="entry name" value="PROTEIN_KINASE_DOM"/>
    <property type="match status" value="1"/>
</dbReference>
<gene>
    <name evidence="3" type="ORF">PPEP_a3671</name>
</gene>
<dbReference type="PROSITE" id="PS00107">
    <property type="entry name" value="PROTEIN_KINASE_ATP"/>
    <property type="match status" value="1"/>
</dbReference>
<dbReference type="InterPro" id="IPR011009">
    <property type="entry name" value="Kinase-like_dom_sf"/>
</dbReference>
<evidence type="ECO:0000313" key="4">
    <source>
        <dbReference type="Proteomes" id="UP000660708"/>
    </source>
</evidence>
<dbReference type="GO" id="GO:0005737">
    <property type="term" value="C:cytoplasm"/>
    <property type="evidence" value="ECO:0007669"/>
    <property type="project" value="TreeGrafter"/>
</dbReference>
<dbReference type="Gene3D" id="3.30.200.20">
    <property type="entry name" value="Phosphorylase Kinase, domain 1"/>
    <property type="match status" value="1"/>
</dbReference>
<dbReference type="AlphaFoldDB" id="A0A8I0MV64"/>
<dbReference type="EMBL" id="AQHF01000021">
    <property type="protein sequence ID" value="MBE0346445.1"/>
    <property type="molecule type" value="Genomic_DNA"/>
</dbReference>
<organism evidence="3 4">
    <name type="scientific">Pseudoalteromonas peptidolytica F12-50-A1</name>
    <dbReference type="NCBI Taxonomy" id="1315280"/>
    <lineage>
        <taxon>Bacteria</taxon>
        <taxon>Pseudomonadati</taxon>
        <taxon>Pseudomonadota</taxon>
        <taxon>Gammaproteobacteria</taxon>
        <taxon>Alteromonadales</taxon>
        <taxon>Pseudoalteromonadaceae</taxon>
        <taxon>Pseudoalteromonas</taxon>
    </lineage>
</organism>
<sequence length="622" mass="70860">MSAFFIAFSLSDIMSEKSIQHFYINEQQSIYLLSHIDAKKHRQWLNICKKQLSLLGYKNVEVIGSGAFGFVFAGTSDIGKEWVFKFSRITLAQSVRDRLEDEGYMLSQLDNPMIPKFYAFERAKKQGILMMERAPGEDLEKISLRKGRFQAHELVSLALKLRNVLVDLRERRNGMSPQPIVHGDIKPSNIVWDEATDNFSLVDWGSSVYAQVDIFGEPIASNIMDLMSSDVSTTNARMGDVYFIGDEQMSGAQSSPRFDEQGVASTIYALASAQSCRFGAKVLPASALGLPKVFAQVLDGMLSKDKATRDSAGDYFVRNMPAMAKMYLPELILSEKKSRIPFWTHEAEVKPETVVYSSRKQFLRRADDKHNLRDVNDAQLDRYYKEFLFDTGDTEKAFLASISRLAKYPVVGGLSFHWKDTQVFVESSLILHDETLNLAFKDALNAAVMIAQGIKQKGLFKCCLFDARQTIQLTRDGTSAFQFEQLPELEYSVSDISSNEITRPHSYFEDGKDPDEQLQLPKQIIQCVFELNQIHHTGCIIFESLQDRMKIHYYYRLLDANKEAQFKSLLTRIMQYAVSIQDYGVAGFMKLPYKNTREFDLCERQPDSFFPKNPKAFMSSSV</sequence>
<keyword evidence="3" id="KW-0808">Transferase</keyword>
<reference evidence="3 4" key="1">
    <citation type="submission" date="2015-06" db="EMBL/GenBank/DDBJ databases">
        <title>Genome sequence of Pseudoalteromonas peptidolytica.</title>
        <authorList>
            <person name="Xie B.-B."/>
            <person name="Rong J.-C."/>
            <person name="Qin Q.-L."/>
            <person name="Zhang Y.-Z."/>
        </authorList>
    </citation>
    <scope>NUCLEOTIDE SEQUENCE [LARGE SCALE GENOMIC DNA]</scope>
    <source>
        <strain evidence="3 4">F12-50-A1</strain>
    </source>
</reference>